<feature type="domain" description="RRM" evidence="15">
    <location>
        <begin position="303"/>
        <end position="380"/>
    </location>
</feature>
<dbReference type="SUPFAM" id="SSF54928">
    <property type="entry name" value="RNA-binding domain, RBD"/>
    <property type="match status" value="2"/>
</dbReference>
<sequence length="842" mass="94002">MKGKERSPAKAKRSRGAEEPSRERGGKKLSSAGGSNGSAGKSSESSGSRRSLHAEKSLSSSRDYEQTNRTPGLHRYGSPGASSGSGSSKGNESRAGGSAVRAAVESRDEPEYYKSLRISELGSSLSDEAIEDGLFHEFKKFGDVSVKISRVGDERVALVNFRRALDARAAKHARGRLVLYDRPLKIEAIYLNSGSSNRRRSRSPCDKEQYAGLTAAVSTLSSHRHPHGQRALSPAGLGYRDYRLQQLALGRLPPAPSTVSRDLNRERDYSFYDGRLRSTYPVEPRLNLRDDDLALENDSRANRTLFVGNLDVSVKESEIYRVFGRFGTITEVDIKRAGRGQQTTYGFIKFENLDMAHRAKVAMSGKMLRNHALKIGYGKAVPTNRLWVGGLGPWVPVTALAREFDRFGTIRSIDYRKGENFAYIQYESLDAAQAASAQMRGFPMGGEHRRLRVDFAESDIRFPHPYVQPIPIPYIDFGEEAPGHRGNEPGRTRDRSPPLIYRDREREAYTESNWVSIPTRDRKRVASETLDTIERRSDGWPLNREWDREINREQPRKRRLEDSRHLDRSPESDRSRKRHCATPERSPEGSGGRDSRYSDNDRAACRSDPLSPSRDWKKSLERVQGEKHDKKNSNSVERERRQRIAEIKSPLKKDDPLEINSKVKSPQKLEGSQRLCLAWQGMLLLKNSNFPSDMHLLQGDLGVAASLLVEGSSGGKVAQLKITQRLRLDQPKLDEVTRRIRVAGPNGYAILLAIPGTSEGSAVDQASSTQRPLRNLVSYLKQKQAAGVISLPVGSNKDKDHTGVLHAFPPCSFSQQFLDAAAKALVKSEDDYLIMIIVRGAS</sequence>
<dbReference type="GO" id="GO:0045637">
    <property type="term" value="P:regulation of myeloid cell differentiation"/>
    <property type="evidence" value="ECO:0007669"/>
    <property type="project" value="UniProtKB-ARBA"/>
</dbReference>
<name>A0A8T2K5L5_9PIPI</name>
<dbReference type="AlphaFoldDB" id="A0A8T2K5L5"/>
<dbReference type="GO" id="GO:0003723">
    <property type="term" value="F:RNA binding"/>
    <property type="evidence" value="ECO:0007669"/>
    <property type="project" value="UniProtKB-UniRule"/>
</dbReference>
<keyword evidence="4" id="KW-0597">Phosphoprotein</keyword>
<dbReference type="Pfam" id="PF07744">
    <property type="entry name" value="SPOC"/>
    <property type="match status" value="1"/>
</dbReference>
<keyword evidence="6" id="KW-0007">Acetylation</keyword>
<dbReference type="InterPro" id="IPR010912">
    <property type="entry name" value="SPOC_met"/>
</dbReference>
<feature type="region of interest" description="Disordered" evidence="14">
    <location>
        <begin position="554"/>
        <end position="665"/>
    </location>
</feature>
<dbReference type="SMART" id="SM00360">
    <property type="entry name" value="RRM"/>
    <property type="match status" value="3"/>
</dbReference>
<feature type="compositionally biased region" description="Basic and acidic residues" evidence="14">
    <location>
        <begin position="581"/>
        <end position="605"/>
    </location>
</feature>
<reference evidence="17" key="1">
    <citation type="thesis" date="2020" institute="ProQuest LLC" country="789 East Eisenhower Parkway, Ann Arbor, MI, USA">
        <title>Comparative Genomics and Chromosome Evolution.</title>
        <authorList>
            <person name="Mudd A.B."/>
        </authorList>
    </citation>
    <scope>NUCLEOTIDE SEQUENCE</scope>
    <source>
        <strain evidence="17">Female2</strain>
        <tissue evidence="17">Blood</tissue>
    </source>
</reference>
<evidence type="ECO:0000313" key="17">
    <source>
        <dbReference type="EMBL" id="KAG8451124.1"/>
    </source>
</evidence>
<dbReference type="FunFam" id="3.30.70.330:FF:000112">
    <property type="entry name" value="RNA-binding motif protein 15"/>
    <property type="match status" value="1"/>
</dbReference>
<accession>A0A8T2K5L5</accession>
<dbReference type="PANTHER" id="PTHR23189">
    <property type="entry name" value="RNA RECOGNITION MOTIF-CONTAINING"/>
    <property type="match status" value="1"/>
</dbReference>
<dbReference type="FunFam" id="3.30.70.330:FF:000181">
    <property type="entry name" value="RNA binding motif protein 15"/>
    <property type="match status" value="1"/>
</dbReference>
<keyword evidence="5 13" id="KW-0694">RNA-binding</keyword>
<evidence type="ECO:0000256" key="11">
    <source>
        <dbReference type="ARBA" id="ARBA00075695"/>
    </source>
</evidence>
<dbReference type="GO" id="GO:0000381">
    <property type="term" value="P:regulation of alternative mRNA splicing, via spliceosome"/>
    <property type="evidence" value="ECO:0007669"/>
    <property type="project" value="UniProtKB-ARBA"/>
</dbReference>
<comment type="similarity">
    <text evidence="2">Belongs to the RRM Spen family.</text>
</comment>
<feature type="compositionally biased region" description="Basic and acidic residues" evidence="14">
    <location>
        <begin position="52"/>
        <end position="66"/>
    </location>
</feature>
<evidence type="ECO:0000313" key="18">
    <source>
        <dbReference type="Proteomes" id="UP000812440"/>
    </source>
</evidence>
<feature type="domain" description="RRM" evidence="15">
    <location>
        <begin position="384"/>
        <end position="458"/>
    </location>
</feature>
<dbReference type="InterPro" id="IPR016194">
    <property type="entry name" value="SPOC-like_C_dom_sf"/>
</dbReference>
<feature type="compositionally biased region" description="Basic and acidic residues" evidence="14">
    <location>
        <begin position="554"/>
        <end position="574"/>
    </location>
</feature>
<keyword evidence="3" id="KW-0488">Methylation</keyword>
<evidence type="ECO:0000256" key="9">
    <source>
        <dbReference type="ARBA" id="ARBA00066093"/>
    </source>
</evidence>
<dbReference type="Gene3D" id="3.30.70.330">
    <property type="match status" value="3"/>
</dbReference>
<keyword evidence="7" id="KW-0472">Membrane</keyword>
<evidence type="ECO:0000259" key="16">
    <source>
        <dbReference type="PROSITE" id="PS50917"/>
    </source>
</evidence>
<feature type="compositionally biased region" description="Basic and acidic residues" evidence="14">
    <location>
        <begin position="614"/>
        <end position="656"/>
    </location>
</feature>
<gene>
    <name evidence="17" type="ORF">GDO86_003404</name>
</gene>
<comment type="subunit">
    <text evidence="9">Component of the WMM complex, a N6-methyltransferase complex composed of a catalytic subcomplex, named MAC, and of an associated subcomplex, named MACOM. The MAC subcomplex is composed of METTL3 and METTL14. The MACOM subcomplex is composed of WTAP, ZC3H13, CBLL1/HAKAI, VIRMA, and, in some cases of RBM15 (RBM15 or RBM15B). Also a component of a MACOM-like complex, named WTAP complex, composed of WTAP, ZC3H13, CBLL1, VIRMA, RBM15, BCLAF1 and THRAP3. Interacts with RBPJ. Interacts (via SPOC domain) with SETD1B. Interacts with NXF1, the interaction is required to promote mRNA export. Interacts with SF3B1.</text>
</comment>
<evidence type="ECO:0000256" key="1">
    <source>
        <dbReference type="ARBA" id="ARBA00004617"/>
    </source>
</evidence>
<dbReference type="InterPro" id="IPR035979">
    <property type="entry name" value="RBD_domain_sf"/>
</dbReference>
<comment type="subcellular location">
    <subcellularLocation>
        <location evidence="1">Nucleus membrane</location>
        <topology evidence="1">Peripheral membrane protein</topology>
    </subcellularLocation>
</comment>
<feature type="region of interest" description="Disordered" evidence="14">
    <location>
        <begin position="1"/>
        <end position="106"/>
    </location>
</feature>
<organism evidence="17 18">
    <name type="scientific">Hymenochirus boettgeri</name>
    <name type="common">Congo dwarf clawed frog</name>
    <dbReference type="NCBI Taxonomy" id="247094"/>
    <lineage>
        <taxon>Eukaryota</taxon>
        <taxon>Metazoa</taxon>
        <taxon>Chordata</taxon>
        <taxon>Craniata</taxon>
        <taxon>Vertebrata</taxon>
        <taxon>Euteleostomi</taxon>
        <taxon>Amphibia</taxon>
        <taxon>Batrachia</taxon>
        <taxon>Anura</taxon>
        <taxon>Pipoidea</taxon>
        <taxon>Pipidae</taxon>
        <taxon>Pipinae</taxon>
        <taxon>Hymenochirus</taxon>
    </lineage>
</organism>
<keyword evidence="18" id="KW-1185">Reference proteome</keyword>
<protein>
    <recommendedName>
        <fullName evidence="10">RNA-binding protein 15</fullName>
    </recommendedName>
    <alternativeName>
        <fullName evidence="12">One-twenty two protein 1</fullName>
    </alternativeName>
    <alternativeName>
        <fullName evidence="11">RNA-binding motif protein 15</fullName>
    </alternativeName>
</protein>
<feature type="compositionally biased region" description="Low complexity" evidence="14">
    <location>
        <begin position="28"/>
        <end position="49"/>
    </location>
</feature>
<dbReference type="GO" id="GO:0031965">
    <property type="term" value="C:nuclear membrane"/>
    <property type="evidence" value="ECO:0007669"/>
    <property type="project" value="UniProtKB-SubCell"/>
</dbReference>
<evidence type="ECO:0000256" key="14">
    <source>
        <dbReference type="SAM" id="MobiDB-lite"/>
    </source>
</evidence>
<evidence type="ECO:0000259" key="15">
    <source>
        <dbReference type="PROSITE" id="PS50102"/>
    </source>
</evidence>
<feature type="domain" description="SPOC" evidence="16">
    <location>
        <begin position="668"/>
        <end position="841"/>
    </location>
</feature>
<dbReference type="Proteomes" id="UP000812440">
    <property type="component" value="Chromosome 2"/>
</dbReference>
<evidence type="ECO:0000256" key="8">
    <source>
        <dbReference type="ARBA" id="ARBA00023242"/>
    </source>
</evidence>
<dbReference type="EMBL" id="JAACNH010000002">
    <property type="protein sequence ID" value="KAG8451124.1"/>
    <property type="molecule type" value="Genomic_DNA"/>
</dbReference>
<keyword evidence="8" id="KW-0539">Nucleus</keyword>
<dbReference type="Gene3D" id="2.40.290.10">
    <property type="match status" value="1"/>
</dbReference>
<dbReference type="PROSITE" id="PS50917">
    <property type="entry name" value="SPOC"/>
    <property type="match status" value="1"/>
</dbReference>
<feature type="compositionally biased region" description="Basic and acidic residues" evidence="14">
    <location>
        <begin position="15"/>
        <end position="26"/>
    </location>
</feature>
<dbReference type="FunFam" id="2.40.290.10:FF:000003">
    <property type="entry name" value="RNA-binding motif protein 15"/>
    <property type="match status" value="1"/>
</dbReference>
<feature type="compositionally biased region" description="Low complexity" evidence="14">
    <location>
        <begin position="77"/>
        <end position="90"/>
    </location>
</feature>
<proteinExistence type="inferred from homology"/>
<dbReference type="Pfam" id="PF00076">
    <property type="entry name" value="RRM_1"/>
    <property type="match status" value="2"/>
</dbReference>
<dbReference type="InterPro" id="IPR012921">
    <property type="entry name" value="SPOC_C"/>
</dbReference>
<dbReference type="PROSITE" id="PS50102">
    <property type="entry name" value="RRM"/>
    <property type="match status" value="2"/>
</dbReference>
<evidence type="ECO:0000256" key="13">
    <source>
        <dbReference type="PROSITE-ProRule" id="PRU00176"/>
    </source>
</evidence>
<comment type="caution">
    <text evidence="17">The sequence shown here is derived from an EMBL/GenBank/DDBJ whole genome shotgun (WGS) entry which is preliminary data.</text>
</comment>
<evidence type="ECO:0000256" key="6">
    <source>
        <dbReference type="ARBA" id="ARBA00022990"/>
    </source>
</evidence>
<dbReference type="CDD" id="cd21549">
    <property type="entry name" value="SPOC_RBM15"/>
    <property type="match status" value="1"/>
</dbReference>
<evidence type="ECO:0000256" key="3">
    <source>
        <dbReference type="ARBA" id="ARBA00022481"/>
    </source>
</evidence>
<evidence type="ECO:0000256" key="2">
    <source>
        <dbReference type="ARBA" id="ARBA00005387"/>
    </source>
</evidence>
<evidence type="ECO:0000256" key="12">
    <source>
        <dbReference type="ARBA" id="ARBA00083977"/>
    </source>
</evidence>
<dbReference type="OrthoDB" id="10050565at2759"/>
<evidence type="ECO:0000256" key="10">
    <source>
        <dbReference type="ARBA" id="ARBA00067849"/>
    </source>
</evidence>
<evidence type="ECO:0000256" key="5">
    <source>
        <dbReference type="ARBA" id="ARBA00022884"/>
    </source>
</evidence>
<feature type="region of interest" description="Disordered" evidence="14">
    <location>
        <begin position="477"/>
        <end position="503"/>
    </location>
</feature>
<dbReference type="SUPFAM" id="SSF100939">
    <property type="entry name" value="SPOC domain-like"/>
    <property type="match status" value="1"/>
</dbReference>
<feature type="compositionally biased region" description="Basic and acidic residues" evidence="14">
    <location>
        <begin position="481"/>
        <end position="503"/>
    </location>
</feature>
<dbReference type="InterPro" id="IPR000504">
    <property type="entry name" value="RRM_dom"/>
</dbReference>
<evidence type="ECO:0000256" key="7">
    <source>
        <dbReference type="ARBA" id="ARBA00023136"/>
    </source>
</evidence>
<evidence type="ECO:0000256" key="4">
    <source>
        <dbReference type="ARBA" id="ARBA00022553"/>
    </source>
</evidence>
<dbReference type="InterPro" id="IPR012677">
    <property type="entry name" value="Nucleotide-bd_a/b_plait_sf"/>
</dbReference>